<reference evidence="6" key="1">
    <citation type="submission" date="2022-09" db="EMBL/GenBank/DDBJ databases">
        <title>Culturomic study of gut microbiota in children with autism spectrum disorder.</title>
        <authorList>
            <person name="Efimov B.A."/>
            <person name="Chaplin A.V."/>
            <person name="Sokolova S.R."/>
            <person name="Pikina A.P."/>
            <person name="Korzhanova M."/>
            <person name="Belova V."/>
            <person name="Korostin D."/>
        </authorList>
    </citation>
    <scope>NUCLEOTIDE SEQUENCE</scope>
    <source>
        <strain evidence="6">ASD5510</strain>
    </source>
</reference>
<dbReference type="SMART" id="SM00421">
    <property type="entry name" value="HTH_LUXR"/>
    <property type="match status" value="1"/>
</dbReference>
<organism evidence="6 7">
    <name type="scientific">Hominibacterium faecale</name>
    <dbReference type="NCBI Taxonomy" id="2839743"/>
    <lineage>
        <taxon>Bacteria</taxon>
        <taxon>Bacillati</taxon>
        <taxon>Bacillota</taxon>
        <taxon>Clostridia</taxon>
        <taxon>Peptostreptococcales</taxon>
        <taxon>Anaerovoracaceae</taxon>
        <taxon>Hominibacterium</taxon>
    </lineage>
</organism>
<evidence type="ECO:0000259" key="5">
    <source>
        <dbReference type="PROSITE" id="PS50043"/>
    </source>
</evidence>
<proteinExistence type="predicted"/>
<feature type="transmembrane region" description="Helical" evidence="4">
    <location>
        <begin position="215"/>
        <end position="236"/>
    </location>
</feature>
<evidence type="ECO:0000256" key="1">
    <source>
        <dbReference type="ARBA" id="ARBA00023015"/>
    </source>
</evidence>
<evidence type="ECO:0000256" key="4">
    <source>
        <dbReference type="SAM" id="Phobius"/>
    </source>
</evidence>
<feature type="transmembrane region" description="Helical" evidence="4">
    <location>
        <begin position="41"/>
        <end position="61"/>
    </location>
</feature>
<dbReference type="PROSITE" id="PS50043">
    <property type="entry name" value="HTH_LUXR_2"/>
    <property type="match status" value="1"/>
</dbReference>
<dbReference type="InterPro" id="IPR016032">
    <property type="entry name" value="Sig_transdc_resp-reg_C-effctor"/>
</dbReference>
<dbReference type="SUPFAM" id="SSF46894">
    <property type="entry name" value="C-terminal effector domain of the bipartite response regulators"/>
    <property type="match status" value="1"/>
</dbReference>
<dbReference type="PRINTS" id="PR00038">
    <property type="entry name" value="HTHLUXR"/>
</dbReference>
<name>A0A9J6QJ02_9FIRM</name>
<dbReference type="GO" id="GO:0003677">
    <property type="term" value="F:DNA binding"/>
    <property type="evidence" value="ECO:0007669"/>
    <property type="project" value="UniProtKB-KW"/>
</dbReference>
<dbReference type="AlphaFoldDB" id="A0A9J6QJ02"/>
<protein>
    <submittedName>
        <fullName evidence="6">Helix-turn-helix transcriptional regulator</fullName>
    </submittedName>
</protein>
<sequence length="339" mass="39184">MISNTIFITYTIMCFIGLQAVTLVIMIIKHNDSGSTELLKAARNFVIISVILGLFYYITYYRELVLHQFTAGIFLRALDAVIFYALGLTWVKLIDKIIASPSPRMDWWRKYTDKAFACLMFLSAVIYIFLLDENYRTHAIWSEAVVITWEVVLGLTVVVFTLAYILIGYKDLTDTASRGYIIVISLLVNFNNLWNNTLVISVFTRERSLNISLSMLYGITSILLLVINLFTVLYLYKKDFSPFYFGKKEQVSRELTEEAFLDLVAQSRRLTERERDVMILAYQGLTNPDIAEKLFISKHTVKRHMHNIFEKLEVASRMELVHLIQSKDYSKYQDASGEG</sequence>
<comment type="caution">
    <text evidence="6">The sequence shown here is derived from an EMBL/GenBank/DDBJ whole genome shotgun (WGS) entry which is preliminary data.</text>
</comment>
<evidence type="ECO:0000313" key="7">
    <source>
        <dbReference type="Proteomes" id="UP001065549"/>
    </source>
</evidence>
<dbReference type="PANTHER" id="PTHR44688">
    <property type="entry name" value="DNA-BINDING TRANSCRIPTIONAL ACTIVATOR DEVR_DOSR"/>
    <property type="match status" value="1"/>
</dbReference>
<gene>
    <name evidence="6" type="ORF">OBO34_01795</name>
</gene>
<dbReference type="InterPro" id="IPR036388">
    <property type="entry name" value="WH-like_DNA-bd_sf"/>
</dbReference>
<dbReference type="CDD" id="cd06170">
    <property type="entry name" value="LuxR_C_like"/>
    <property type="match status" value="1"/>
</dbReference>
<dbReference type="Pfam" id="PF00196">
    <property type="entry name" value="GerE"/>
    <property type="match status" value="1"/>
</dbReference>
<dbReference type="PANTHER" id="PTHR44688:SF16">
    <property type="entry name" value="DNA-BINDING TRANSCRIPTIONAL ACTIVATOR DEVR_DOSR"/>
    <property type="match status" value="1"/>
</dbReference>
<dbReference type="GO" id="GO:0006355">
    <property type="term" value="P:regulation of DNA-templated transcription"/>
    <property type="evidence" value="ECO:0007669"/>
    <property type="project" value="InterPro"/>
</dbReference>
<dbReference type="InterPro" id="IPR000792">
    <property type="entry name" value="Tscrpt_reg_LuxR_C"/>
</dbReference>
<keyword evidence="4" id="KW-1133">Transmembrane helix</keyword>
<dbReference type="EMBL" id="JAOSHN010000001">
    <property type="protein sequence ID" value="MCU7377081.1"/>
    <property type="molecule type" value="Genomic_DNA"/>
</dbReference>
<keyword evidence="2" id="KW-0238">DNA-binding</keyword>
<feature type="transmembrane region" description="Helical" evidence="4">
    <location>
        <begin position="6"/>
        <end position="29"/>
    </location>
</feature>
<keyword evidence="4" id="KW-0812">Transmembrane</keyword>
<feature type="transmembrane region" description="Helical" evidence="4">
    <location>
        <begin position="73"/>
        <end position="94"/>
    </location>
</feature>
<keyword evidence="4" id="KW-0472">Membrane</keyword>
<feature type="transmembrane region" description="Helical" evidence="4">
    <location>
        <begin position="179"/>
        <end position="203"/>
    </location>
</feature>
<feature type="domain" description="HTH luxR-type" evidence="5">
    <location>
        <begin position="263"/>
        <end position="328"/>
    </location>
</feature>
<accession>A0A9J6QJ02</accession>
<dbReference type="PROSITE" id="PS00622">
    <property type="entry name" value="HTH_LUXR_1"/>
    <property type="match status" value="1"/>
</dbReference>
<evidence type="ECO:0000256" key="2">
    <source>
        <dbReference type="ARBA" id="ARBA00023125"/>
    </source>
</evidence>
<dbReference type="Gene3D" id="1.10.10.10">
    <property type="entry name" value="Winged helix-like DNA-binding domain superfamily/Winged helix DNA-binding domain"/>
    <property type="match status" value="1"/>
</dbReference>
<keyword evidence="3" id="KW-0804">Transcription</keyword>
<keyword evidence="7" id="KW-1185">Reference proteome</keyword>
<dbReference type="RefSeq" id="WP_148397941.1">
    <property type="nucleotide sequence ID" value="NZ_JAJAGH010000005.1"/>
</dbReference>
<evidence type="ECO:0000313" key="6">
    <source>
        <dbReference type="EMBL" id="MCU7377081.1"/>
    </source>
</evidence>
<evidence type="ECO:0000256" key="3">
    <source>
        <dbReference type="ARBA" id="ARBA00023163"/>
    </source>
</evidence>
<feature type="transmembrane region" description="Helical" evidence="4">
    <location>
        <begin position="115"/>
        <end position="132"/>
    </location>
</feature>
<dbReference type="Proteomes" id="UP001065549">
    <property type="component" value="Unassembled WGS sequence"/>
</dbReference>
<keyword evidence="1" id="KW-0805">Transcription regulation</keyword>
<feature type="transmembrane region" description="Helical" evidence="4">
    <location>
        <begin position="144"/>
        <end position="167"/>
    </location>
</feature>